<dbReference type="Proteomes" id="UP000625711">
    <property type="component" value="Unassembled WGS sequence"/>
</dbReference>
<dbReference type="InterPro" id="IPR036236">
    <property type="entry name" value="Znf_C2H2_sf"/>
</dbReference>
<evidence type="ECO:0000256" key="8">
    <source>
        <dbReference type="PROSITE-ProRule" id="PRU00042"/>
    </source>
</evidence>
<accession>A0A834I6H9</accession>
<feature type="domain" description="C2H2-type" evidence="9">
    <location>
        <begin position="183"/>
        <end position="211"/>
    </location>
</feature>
<protein>
    <recommendedName>
        <fullName evidence="9">C2H2-type domain-containing protein</fullName>
    </recommendedName>
</protein>
<keyword evidence="11" id="KW-1185">Reference proteome</keyword>
<keyword evidence="6" id="KW-0238">DNA-binding</keyword>
<evidence type="ECO:0000256" key="1">
    <source>
        <dbReference type="ARBA" id="ARBA00004123"/>
    </source>
</evidence>
<dbReference type="InterPro" id="IPR013087">
    <property type="entry name" value="Znf_C2H2_type"/>
</dbReference>
<dbReference type="PANTHER" id="PTHR24404">
    <property type="entry name" value="ZINC FINGER PROTEIN"/>
    <property type="match status" value="1"/>
</dbReference>
<dbReference type="SUPFAM" id="SSF57667">
    <property type="entry name" value="beta-beta-alpha zinc fingers"/>
    <property type="match status" value="2"/>
</dbReference>
<keyword evidence="2" id="KW-0479">Metal-binding</keyword>
<feature type="domain" description="C2H2-type" evidence="9">
    <location>
        <begin position="82"/>
        <end position="109"/>
    </location>
</feature>
<keyword evidence="7" id="KW-0539">Nucleus</keyword>
<comment type="caution">
    <text evidence="10">The sequence shown here is derived from an EMBL/GenBank/DDBJ whole genome shotgun (WGS) entry which is preliminary data.</text>
</comment>
<name>A0A834I6H9_RHYFE</name>
<evidence type="ECO:0000256" key="4">
    <source>
        <dbReference type="ARBA" id="ARBA00022771"/>
    </source>
</evidence>
<gene>
    <name evidence="10" type="ORF">GWI33_014884</name>
</gene>
<feature type="domain" description="C2H2-type" evidence="9">
    <location>
        <begin position="47"/>
        <end position="74"/>
    </location>
</feature>
<sequence length="223" mass="26126">MASRIRVSKYRVDDSGRFPCEKCGNTYKQKTHLIRHLNFECGIEPKFTCVCGKKFKQRSNYNTHYRTVHQNMQFAKDKNGRFMCPNCNSSYKQKGHLVRHIKYECGVEPKFQCQEVDFTATAVGNSTNTKKALRDTFGSFIYIKEIRERVTAELTCYKCGNTFTRLDNLKRHVKYICGVKPQFKCSYCPYASKHKYVLALHIKTKHGEARPFYENNVHKKETD</sequence>
<evidence type="ECO:0000256" key="7">
    <source>
        <dbReference type="ARBA" id="ARBA00023242"/>
    </source>
</evidence>
<dbReference type="GO" id="GO:0000978">
    <property type="term" value="F:RNA polymerase II cis-regulatory region sequence-specific DNA binding"/>
    <property type="evidence" value="ECO:0007669"/>
    <property type="project" value="TreeGrafter"/>
</dbReference>
<dbReference type="GO" id="GO:0006357">
    <property type="term" value="P:regulation of transcription by RNA polymerase II"/>
    <property type="evidence" value="ECO:0007669"/>
    <property type="project" value="TreeGrafter"/>
</dbReference>
<keyword evidence="5" id="KW-0862">Zinc</keyword>
<evidence type="ECO:0000259" key="9">
    <source>
        <dbReference type="PROSITE" id="PS50157"/>
    </source>
</evidence>
<dbReference type="GO" id="GO:0005634">
    <property type="term" value="C:nucleus"/>
    <property type="evidence" value="ECO:0007669"/>
    <property type="project" value="UniProtKB-SubCell"/>
</dbReference>
<dbReference type="PROSITE" id="PS50157">
    <property type="entry name" value="ZINC_FINGER_C2H2_2"/>
    <property type="match status" value="5"/>
</dbReference>
<keyword evidence="4 8" id="KW-0863">Zinc-finger</keyword>
<dbReference type="Pfam" id="PF00096">
    <property type="entry name" value="zf-C2H2"/>
    <property type="match status" value="4"/>
</dbReference>
<proteinExistence type="predicted"/>
<dbReference type="AlphaFoldDB" id="A0A834I6H9"/>
<evidence type="ECO:0000256" key="3">
    <source>
        <dbReference type="ARBA" id="ARBA00022737"/>
    </source>
</evidence>
<reference evidence="10" key="1">
    <citation type="submission" date="2020-08" db="EMBL/GenBank/DDBJ databases">
        <title>Genome sequencing and assembly of the red palm weevil Rhynchophorus ferrugineus.</title>
        <authorList>
            <person name="Dias G.B."/>
            <person name="Bergman C.M."/>
            <person name="Manee M."/>
        </authorList>
    </citation>
    <scope>NUCLEOTIDE SEQUENCE</scope>
    <source>
        <strain evidence="10">AA-2017</strain>
        <tissue evidence="10">Whole larva</tissue>
    </source>
</reference>
<feature type="domain" description="C2H2-type" evidence="9">
    <location>
        <begin position="154"/>
        <end position="181"/>
    </location>
</feature>
<keyword evidence="3" id="KW-0677">Repeat</keyword>
<evidence type="ECO:0000313" key="10">
    <source>
        <dbReference type="EMBL" id="KAF7272335.1"/>
    </source>
</evidence>
<dbReference type="GO" id="GO:0003700">
    <property type="term" value="F:DNA-binding transcription factor activity"/>
    <property type="evidence" value="ECO:0007669"/>
    <property type="project" value="TreeGrafter"/>
</dbReference>
<dbReference type="PANTHER" id="PTHR24404:SF114">
    <property type="entry name" value="KLUMPFUSS, ISOFORM B-RELATED"/>
    <property type="match status" value="1"/>
</dbReference>
<evidence type="ECO:0000313" key="11">
    <source>
        <dbReference type="Proteomes" id="UP000625711"/>
    </source>
</evidence>
<dbReference type="Gene3D" id="3.30.160.60">
    <property type="entry name" value="Classic Zinc Finger"/>
    <property type="match status" value="3"/>
</dbReference>
<dbReference type="EMBL" id="JAACXV010013785">
    <property type="protein sequence ID" value="KAF7272335.1"/>
    <property type="molecule type" value="Genomic_DNA"/>
</dbReference>
<evidence type="ECO:0000256" key="5">
    <source>
        <dbReference type="ARBA" id="ARBA00022833"/>
    </source>
</evidence>
<dbReference type="OrthoDB" id="10004641at2759"/>
<dbReference type="SMART" id="SM00355">
    <property type="entry name" value="ZnF_C2H2"/>
    <property type="match status" value="5"/>
</dbReference>
<dbReference type="GO" id="GO:0008270">
    <property type="term" value="F:zinc ion binding"/>
    <property type="evidence" value="ECO:0007669"/>
    <property type="project" value="UniProtKB-KW"/>
</dbReference>
<organism evidence="10 11">
    <name type="scientific">Rhynchophorus ferrugineus</name>
    <name type="common">Red palm weevil</name>
    <name type="synonym">Curculio ferrugineus</name>
    <dbReference type="NCBI Taxonomy" id="354439"/>
    <lineage>
        <taxon>Eukaryota</taxon>
        <taxon>Metazoa</taxon>
        <taxon>Ecdysozoa</taxon>
        <taxon>Arthropoda</taxon>
        <taxon>Hexapoda</taxon>
        <taxon>Insecta</taxon>
        <taxon>Pterygota</taxon>
        <taxon>Neoptera</taxon>
        <taxon>Endopterygota</taxon>
        <taxon>Coleoptera</taxon>
        <taxon>Polyphaga</taxon>
        <taxon>Cucujiformia</taxon>
        <taxon>Curculionidae</taxon>
        <taxon>Dryophthorinae</taxon>
        <taxon>Rhynchophorus</taxon>
    </lineage>
</organism>
<evidence type="ECO:0000256" key="2">
    <source>
        <dbReference type="ARBA" id="ARBA00022723"/>
    </source>
</evidence>
<comment type="subcellular location">
    <subcellularLocation>
        <location evidence="1">Nucleus</location>
    </subcellularLocation>
</comment>
<evidence type="ECO:0000256" key="6">
    <source>
        <dbReference type="ARBA" id="ARBA00023125"/>
    </source>
</evidence>
<dbReference type="InterPro" id="IPR050589">
    <property type="entry name" value="Ikaros_C2H2-ZF"/>
</dbReference>
<feature type="domain" description="C2H2-type" evidence="9">
    <location>
        <begin position="18"/>
        <end position="45"/>
    </location>
</feature>